<protein>
    <submittedName>
        <fullName evidence="1">Uncharacterized protein</fullName>
    </submittedName>
</protein>
<reference evidence="1 2" key="1">
    <citation type="submission" date="2023-09" db="EMBL/GenBank/DDBJ databases">
        <title>Pangenome analysis of Batrachochytrium dendrobatidis and related Chytrids.</title>
        <authorList>
            <person name="Yacoub M.N."/>
            <person name="Stajich J.E."/>
            <person name="James T.Y."/>
        </authorList>
    </citation>
    <scope>NUCLEOTIDE SEQUENCE [LARGE SCALE GENOMIC DNA]</scope>
    <source>
        <strain evidence="1 2">JEL0888</strain>
    </source>
</reference>
<comment type="caution">
    <text evidence="1">The sequence shown here is derived from an EMBL/GenBank/DDBJ whole genome shotgun (WGS) entry which is preliminary data.</text>
</comment>
<organism evidence="1 2">
    <name type="scientific">Polyrhizophydium stewartii</name>
    <dbReference type="NCBI Taxonomy" id="2732419"/>
    <lineage>
        <taxon>Eukaryota</taxon>
        <taxon>Fungi</taxon>
        <taxon>Fungi incertae sedis</taxon>
        <taxon>Chytridiomycota</taxon>
        <taxon>Chytridiomycota incertae sedis</taxon>
        <taxon>Chytridiomycetes</taxon>
        <taxon>Rhizophydiales</taxon>
        <taxon>Rhizophydiales incertae sedis</taxon>
        <taxon>Polyrhizophydium</taxon>
    </lineage>
</organism>
<accession>A0ABR4NHY9</accession>
<gene>
    <name evidence="1" type="ORF">HK105_201422</name>
</gene>
<dbReference type="InterPro" id="IPR024645">
    <property type="entry name" value="Mitochondr_Som1"/>
</dbReference>
<dbReference type="Proteomes" id="UP001527925">
    <property type="component" value="Unassembled WGS sequence"/>
</dbReference>
<sequence length="98" mass="10236">MSPDSIARPRPLPPSVTSAGWPAGRAGIAASAAAAGGGDCVVDKVVQFECRLDFDRIVCAPVERFFQRCAGFAAVEITPTAKDRSANPEVVKGVPHWG</sequence>
<evidence type="ECO:0000313" key="1">
    <source>
        <dbReference type="EMBL" id="KAL2919149.1"/>
    </source>
</evidence>
<name>A0ABR4NHY9_9FUNG</name>
<dbReference type="EMBL" id="JADGIZ020000004">
    <property type="protein sequence ID" value="KAL2919149.1"/>
    <property type="molecule type" value="Genomic_DNA"/>
</dbReference>
<dbReference type="Pfam" id="PF11093">
    <property type="entry name" value="Mitochondr_Som1"/>
    <property type="match status" value="1"/>
</dbReference>
<proteinExistence type="predicted"/>
<keyword evidence="2" id="KW-1185">Reference proteome</keyword>
<evidence type="ECO:0000313" key="2">
    <source>
        <dbReference type="Proteomes" id="UP001527925"/>
    </source>
</evidence>